<gene>
    <name evidence="2" type="ORF">CAMP_LOCUS18237</name>
</gene>
<proteinExistence type="predicted"/>
<keyword evidence="3" id="KW-1185">Reference proteome</keyword>
<evidence type="ECO:0000313" key="2">
    <source>
        <dbReference type="EMBL" id="CAI5455600.1"/>
    </source>
</evidence>
<dbReference type="AlphaFoldDB" id="A0A9P1J2T9"/>
<name>A0A9P1J2T9_9PELO</name>
<reference evidence="2" key="1">
    <citation type="submission" date="2022-11" db="EMBL/GenBank/DDBJ databases">
        <authorList>
            <person name="Kikuchi T."/>
        </authorList>
    </citation>
    <scope>NUCLEOTIDE SEQUENCE</scope>
    <source>
        <strain evidence="2">PS1010</strain>
    </source>
</reference>
<dbReference type="Proteomes" id="UP001152747">
    <property type="component" value="Unassembled WGS sequence"/>
</dbReference>
<protein>
    <recommendedName>
        <fullName evidence="1">RSD-2 N-terminal domain-containing protein</fullName>
    </recommendedName>
</protein>
<sequence length="184" mass="21687">MEIVSNVIVLSIQDGIIYAFSKMELKLYRLRYREELGIEIGMFITFEKTDGFVMDVTTISEKRMADKNDLIRIETLENGPTVCLQAWMVFSKNPSLRSYKMLTGFSDWYGYIRIIEGTMKKRRNFIYAVNIIIDDLNYDQKIGATLFRQHTKYVGKPEDRKYNDICERCERRLKSRNALESICD</sequence>
<comment type="caution">
    <text evidence="2">The sequence shown here is derived from an EMBL/GenBank/DDBJ whole genome shotgun (WGS) entry which is preliminary data.</text>
</comment>
<dbReference type="Pfam" id="PF07547">
    <property type="entry name" value="RSD-2"/>
    <property type="match status" value="1"/>
</dbReference>
<evidence type="ECO:0000259" key="1">
    <source>
        <dbReference type="Pfam" id="PF07547"/>
    </source>
</evidence>
<dbReference type="EMBL" id="CANHGI010000006">
    <property type="protein sequence ID" value="CAI5455600.1"/>
    <property type="molecule type" value="Genomic_DNA"/>
</dbReference>
<evidence type="ECO:0000313" key="3">
    <source>
        <dbReference type="Proteomes" id="UP001152747"/>
    </source>
</evidence>
<feature type="domain" description="RSD-2 N-terminal" evidence="1">
    <location>
        <begin position="90"/>
        <end position="164"/>
    </location>
</feature>
<organism evidence="2 3">
    <name type="scientific">Caenorhabditis angaria</name>
    <dbReference type="NCBI Taxonomy" id="860376"/>
    <lineage>
        <taxon>Eukaryota</taxon>
        <taxon>Metazoa</taxon>
        <taxon>Ecdysozoa</taxon>
        <taxon>Nematoda</taxon>
        <taxon>Chromadorea</taxon>
        <taxon>Rhabditida</taxon>
        <taxon>Rhabditina</taxon>
        <taxon>Rhabditomorpha</taxon>
        <taxon>Rhabditoidea</taxon>
        <taxon>Rhabditidae</taxon>
        <taxon>Peloderinae</taxon>
        <taxon>Caenorhabditis</taxon>
    </lineage>
</organism>
<dbReference type="InterPro" id="IPR011508">
    <property type="entry name" value="RSD-2_N"/>
</dbReference>
<accession>A0A9P1J2T9</accession>